<dbReference type="Gene3D" id="3.10.20.90">
    <property type="entry name" value="Phosphatidylinositol 3-kinase Catalytic Subunit, Chain A, domain 1"/>
    <property type="match status" value="1"/>
</dbReference>
<dbReference type="SUPFAM" id="SSF54236">
    <property type="entry name" value="Ubiquitin-like"/>
    <property type="match status" value="1"/>
</dbReference>
<dbReference type="EMBL" id="JASMQC010000019">
    <property type="protein sequence ID" value="KAK1937930.1"/>
    <property type="molecule type" value="Genomic_DNA"/>
</dbReference>
<gene>
    <name evidence="2" type="ORF">P3T76_009667</name>
</gene>
<evidence type="ECO:0000313" key="3">
    <source>
        <dbReference type="Proteomes" id="UP001259832"/>
    </source>
</evidence>
<keyword evidence="3" id="KW-1185">Reference proteome</keyword>
<name>A0AAD9GG25_9STRA</name>
<dbReference type="CDD" id="cd01763">
    <property type="entry name" value="Ubl_SUMO_like"/>
    <property type="match status" value="1"/>
</dbReference>
<feature type="domain" description="Rad60/SUMO-like" evidence="1">
    <location>
        <begin position="3"/>
        <end position="51"/>
    </location>
</feature>
<dbReference type="AlphaFoldDB" id="A0AAD9GG25"/>
<protein>
    <submittedName>
        <fullName evidence="2">Small ubiquitin-related modifier</fullName>
    </submittedName>
</protein>
<accession>A0AAD9GG25</accession>
<dbReference type="InterPro" id="IPR029071">
    <property type="entry name" value="Ubiquitin-like_domsf"/>
</dbReference>
<comment type="caution">
    <text evidence="2">The sequence shown here is derived from an EMBL/GenBank/DDBJ whole genome shotgun (WGS) entry which is preliminary data.</text>
</comment>
<organism evidence="2 3">
    <name type="scientific">Phytophthora citrophthora</name>
    <dbReference type="NCBI Taxonomy" id="4793"/>
    <lineage>
        <taxon>Eukaryota</taxon>
        <taxon>Sar</taxon>
        <taxon>Stramenopiles</taxon>
        <taxon>Oomycota</taxon>
        <taxon>Peronosporomycetes</taxon>
        <taxon>Peronosporales</taxon>
        <taxon>Peronosporaceae</taxon>
        <taxon>Phytophthora</taxon>
    </lineage>
</organism>
<sequence length="89" mass="10319">MSHTRIENVFHAYAVCKGLSVFSLRFLLDGTLISGDETPKTLELKNNDLIDCALTQGVVHWINQWFEWIDAFMEVIGDFFTWKPQTPDR</sequence>
<evidence type="ECO:0000313" key="2">
    <source>
        <dbReference type="EMBL" id="KAK1937930.1"/>
    </source>
</evidence>
<dbReference type="Pfam" id="PF11976">
    <property type="entry name" value="Rad60-SLD"/>
    <property type="match status" value="1"/>
</dbReference>
<evidence type="ECO:0000259" key="1">
    <source>
        <dbReference type="Pfam" id="PF11976"/>
    </source>
</evidence>
<reference evidence="2" key="1">
    <citation type="submission" date="2023-08" db="EMBL/GenBank/DDBJ databases">
        <title>Reference Genome Resource for the Citrus Pathogen Phytophthora citrophthora.</title>
        <authorList>
            <person name="Moller H."/>
            <person name="Coetzee B."/>
            <person name="Rose L.J."/>
            <person name="Van Niekerk J.M."/>
        </authorList>
    </citation>
    <scope>NUCLEOTIDE SEQUENCE</scope>
    <source>
        <strain evidence="2">STE-U-9442</strain>
    </source>
</reference>
<dbReference type="InterPro" id="IPR022617">
    <property type="entry name" value="Rad60/SUMO-like_dom"/>
</dbReference>
<proteinExistence type="predicted"/>
<dbReference type="Proteomes" id="UP001259832">
    <property type="component" value="Unassembled WGS sequence"/>
</dbReference>